<comment type="subcellular location">
    <subcellularLocation>
        <location evidence="1">Cell membrane</location>
        <topology evidence="1">Multi-pass membrane protein</topology>
    </subcellularLocation>
</comment>
<organism evidence="9 10">
    <name type="scientific">Corynebacterium urogenitale</name>
    <dbReference type="NCBI Taxonomy" id="2487892"/>
    <lineage>
        <taxon>Bacteria</taxon>
        <taxon>Bacillati</taxon>
        <taxon>Actinomycetota</taxon>
        <taxon>Actinomycetes</taxon>
        <taxon>Mycobacteriales</taxon>
        <taxon>Corynebacteriaceae</taxon>
        <taxon>Corynebacterium</taxon>
    </lineage>
</organism>
<dbReference type="KEGG" id="cuo:CUROG_06545"/>
<evidence type="ECO:0000259" key="8">
    <source>
        <dbReference type="PROSITE" id="PS50850"/>
    </source>
</evidence>
<dbReference type="EMBL" id="CP045032">
    <property type="protein sequence ID" value="QFQ02667.1"/>
    <property type="molecule type" value="Genomic_DNA"/>
</dbReference>
<dbReference type="Gene3D" id="1.20.1720.10">
    <property type="entry name" value="Multidrug resistance protein D"/>
    <property type="match status" value="1"/>
</dbReference>
<evidence type="ECO:0000256" key="2">
    <source>
        <dbReference type="ARBA" id="ARBA00022448"/>
    </source>
</evidence>
<dbReference type="PANTHER" id="PTHR42718:SF46">
    <property type="entry name" value="BLR6921 PROTEIN"/>
    <property type="match status" value="1"/>
</dbReference>
<sequence length="479" mass="51431">MTGVAWDKRNGAEQSYPDLPLEAGGAWRCLIALCIGFFMILLDQTIVAVATPAIQRDLGGDYGQIIWVTSVYLLCFAVPLLVTGRLGDRWGPKNLYIAGMVIFTLSSLWCGLAGSVEQLIIARGVQGIGASLLTPQTMSVINRVFPRNKRGAALGIWGSTAGLSTLTGPLLGGFITGFAGWHWVFFINVPIGVLSVAMVAAWVPRFKPSEKPIDPLSIVLSIVTMTSLIYAIQEGQRAGWAWWIWGLFLLAAVCLFFFIRRQEAVLHTGRDALIPLDLFRRKHFAFGNISIFAMGFTVAGMMVPVMLFLQQVHGLEPLTAGLMMTPMSLLAFFLSPLVGRAVDKHDPRPLAVAGFGVMALGLAVMVTVMMTGVSHWWVLVSSVILGVGNPLVWAPNSTTTLRDLPPRFAGAGSGMYNTTRQLGAVTGAAIIGLVLQVRMVGLPADDAGQAFGAALIPAVLLLGVGMWGAWRAVEPRSVD</sequence>
<dbReference type="RefSeq" id="WP_151903004.1">
    <property type="nucleotide sequence ID" value="NZ_CP045032.1"/>
</dbReference>
<feature type="transmembrane region" description="Helical" evidence="7">
    <location>
        <begin position="215"/>
        <end position="233"/>
    </location>
</feature>
<dbReference type="SUPFAM" id="SSF103473">
    <property type="entry name" value="MFS general substrate transporter"/>
    <property type="match status" value="2"/>
</dbReference>
<dbReference type="InterPro" id="IPR036259">
    <property type="entry name" value="MFS_trans_sf"/>
</dbReference>
<dbReference type="PROSITE" id="PS50850">
    <property type="entry name" value="MFS"/>
    <property type="match status" value="1"/>
</dbReference>
<feature type="domain" description="Major facilitator superfamily (MFS) profile" evidence="8">
    <location>
        <begin position="29"/>
        <end position="477"/>
    </location>
</feature>
<evidence type="ECO:0000256" key="3">
    <source>
        <dbReference type="ARBA" id="ARBA00022475"/>
    </source>
</evidence>
<feature type="transmembrane region" description="Helical" evidence="7">
    <location>
        <begin position="239"/>
        <end position="259"/>
    </location>
</feature>
<feature type="transmembrane region" description="Helical" evidence="7">
    <location>
        <begin position="153"/>
        <end position="175"/>
    </location>
</feature>
<dbReference type="CDD" id="cd17321">
    <property type="entry name" value="MFS_MMR_MDR_like"/>
    <property type="match status" value="1"/>
</dbReference>
<feature type="transmembrane region" description="Helical" evidence="7">
    <location>
        <begin position="94"/>
        <end position="114"/>
    </location>
</feature>
<reference evidence="10" key="1">
    <citation type="submission" date="2019-10" db="EMBL/GenBank/DDBJ databases">
        <title>Complete genome sequence of Corynebacterium urogenitalis DSM 108747, isolated from the genital tract of a cow.</title>
        <authorList>
            <person name="Ruckert C."/>
            <person name="Ballas P."/>
            <person name="Wagener K."/>
            <person name="Drillich M."/>
            <person name="Kaempfer P."/>
            <person name="Busse H.-J."/>
            <person name="Ehling-Schulz M."/>
        </authorList>
    </citation>
    <scope>NUCLEOTIDE SEQUENCE [LARGE SCALE GENOMIC DNA]</scope>
    <source>
        <strain evidence="10">LMM 1652</strain>
    </source>
</reference>
<accession>A0A5J6ZAV8</accession>
<dbReference type="GO" id="GO:0022857">
    <property type="term" value="F:transmembrane transporter activity"/>
    <property type="evidence" value="ECO:0007669"/>
    <property type="project" value="InterPro"/>
</dbReference>
<dbReference type="PANTHER" id="PTHR42718">
    <property type="entry name" value="MAJOR FACILITATOR SUPERFAMILY MULTIDRUG TRANSPORTER MFSC"/>
    <property type="match status" value="1"/>
</dbReference>
<dbReference type="NCBIfam" id="TIGR00711">
    <property type="entry name" value="efflux_EmrB"/>
    <property type="match status" value="1"/>
</dbReference>
<dbReference type="AlphaFoldDB" id="A0A5J6ZAV8"/>
<keyword evidence="6 7" id="KW-0472">Membrane</keyword>
<evidence type="ECO:0000256" key="5">
    <source>
        <dbReference type="ARBA" id="ARBA00022989"/>
    </source>
</evidence>
<dbReference type="Gene3D" id="1.20.1250.20">
    <property type="entry name" value="MFS general substrate transporter like domains"/>
    <property type="match status" value="1"/>
</dbReference>
<keyword evidence="5 7" id="KW-1133">Transmembrane helix</keyword>
<dbReference type="InterPro" id="IPR011701">
    <property type="entry name" value="MFS"/>
</dbReference>
<feature type="transmembrane region" description="Helical" evidence="7">
    <location>
        <begin position="422"/>
        <end position="444"/>
    </location>
</feature>
<name>A0A5J6ZAV8_9CORY</name>
<keyword evidence="4 7" id="KW-0812">Transmembrane</keyword>
<keyword evidence="3" id="KW-1003">Cell membrane</keyword>
<keyword evidence="2" id="KW-0813">Transport</keyword>
<feature type="transmembrane region" description="Helical" evidence="7">
    <location>
        <begin position="376"/>
        <end position="394"/>
    </location>
</feature>
<feature type="transmembrane region" description="Helical" evidence="7">
    <location>
        <begin position="29"/>
        <end position="50"/>
    </location>
</feature>
<feature type="transmembrane region" description="Helical" evidence="7">
    <location>
        <begin position="62"/>
        <end position="82"/>
    </location>
</feature>
<dbReference type="InterPro" id="IPR020846">
    <property type="entry name" value="MFS_dom"/>
</dbReference>
<gene>
    <name evidence="9" type="primary">stp1</name>
    <name evidence="9" type="ORF">CUROG_06545</name>
</gene>
<dbReference type="InterPro" id="IPR004638">
    <property type="entry name" value="EmrB-like"/>
</dbReference>
<proteinExistence type="predicted"/>
<evidence type="ECO:0000256" key="6">
    <source>
        <dbReference type="ARBA" id="ARBA00023136"/>
    </source>
</evidence>
<dbReference type="GO" id="GO:0005886">
    <property type="term" value="C:plasma membrane"/>
    <property type="evidence" value="ECO:0007669"/>
    <property type="project" value="UniProtKB-SubCell"/>
</dbReference>
<dbReference type="PRINTS" id="PR01036">
    <property type="entry name" value="TCRTETB"/>
</dbReference>
<feature type="transmembrane region" description="Helical" evidence="7">
    <location>
        <begin position="181"/>
        <end position="203"/>
    </location>
</feature>
<feature type="transmembrane region" description="Helical" evidence="7">
    <location>
        <begin position="350"/>
        <end position="370"/>
    </location>
</feature>
<evidence type="ECO:0000313" key="9">
    <source>
        <dbReference type="EMBL" id="QFQ02667.1"/>
    </source>
</evidence>
<evidence type="ECO:0000256" key="4">
    <source>
        <dbReference type="ARBA" id="ARBA00022692"/>
    </source>
</evidence>
<feature type="transmembrane region" description="Helical" evidence="7">
    <location>
        <begin position="120"/>
        <end position="141"/>
    </location>
</feature>
<dbReference type="Proteomes" id="UP000326711">
    <property type="component" value="Chromosome"/>
</dbReference>
<feature type="transmembrane region" description="Helical" evidence="7">
    <location>
        <begin position="289"/>
        <end position="312"/>
    </location>
</feature>
<evidence type="ECO:0000256" key="7">
    <source>
        <dbReference type="SAM" id="Phobius"/>
    </source>
</evidence>
<dbReference type="OrthoDB" id="7375466at2"/>
<dbReference type="Pfam" id="PF07690">
    <property type="entry name" value="MFS_1"/>
    <property type="match status" value="2"/>
</dbReference>
<feature type="transmembrane region" description="Helical" evidence="7">
    <location>
        <begin position="450"/>
        <end position="470"/>
    </location>
</feature>
<keyword evidence="10" id="KW-1185">Reference proteome</keyword>
<evidence type="ECO:0000256" key="1">
    <source>
        <dbReference type="ARBA" id="ARBA00004651"/>
    </source>
</evidence>
<feature type="transmembrane region" description="Helical" evidence="7">
    <location>
        <begin position="318"/>
        <end position="338"/>
    </location>
</feature>
<evidence type="ECO:0000313" key="10">
    <source>
        <dbReference type="Proteomes" id="UP000326711"/>
    </source>
</evidence>
<protein>
    <submittedName>
        <fullName evidence="9">Multidrug resistance protein stp</fullName>
    </submittedName>
</protein>